<dbReference type="KEGG" id="mcal:110291813"/>
<name>A0A6P5PJE4_MUSCR</name>
<dbReference type="AlphaFoldDB" id="A0A6P5PJE4"/>
<organism evidence="2 3">
    <name type="scientific">Mus caroli</name>
    <name type="common">Ryukyu mouse</name>
    <name type="synonym">Ricefield mouse</name>
    <dbReference type="NCBI Taxonomy" id="10089"/>
    <lineage>
        <taxon>Eukaryota</taxon>
        <taxon>Metazoa</taxon>
        <taxon>Chordata</taxon>
        <taxon>Craniata</taxon>
        <taxon>Vertebrata</taxon>
        <taxon>Euteleostomi</taxon>
        <taxon>Mammalia</taxon>
        <taxon>Eutheria</taxon>
        <taxon>Euarchontoglires</taxon>
        <taxon>Glires</taxon>
        <taxon>Rodentia</taxon>
        <taxon>Myomorpha</taxon>
        <taxon>Muroidea</taxon>
        <taxon>Muridae</taxon>
        <taxon>Murinae</taxon>
        <taxon>Mus</taxon>
        <taxon>Mus</taxon>
    </lineage>
</organism>
<gene>
    <name evidence="3" type="primary">LOC110291813</name>
</gene>
<evidence type="ECO:0000256" key="1">
    <source>
        <dbReference type="SAM" id="MobiDB-lite"/>
    </source>
</evidence>
<dbReference type="RefSeq" id="XP_021014727.1">
    <property type="nucleotide sequence ID" value="XM_021159068.2"/>
</dbReference>
<dbReference type="Proteomes" id="UP000515126">
    <property type="component" value="Chromosome 3"/>
</dbReference>
<proteinExistence type="predicted"/>
<sequence>MRVHCDCTRGVKEGVWSQETPRQEGPGRPARGPGALYLPGRAAAAVPRGSRAQHNLLSFPGGDSAAPKKTVFLAFATIRTEIEASLESWGGRTRPESPPAAAVRPGNTVDAGSSFGRRGTRRLFPALPLPLSPPLGPAAQSWTRESGGGRQTENPGRKLLAFPAAPRGAPRPHPTPVCFSGSIPGVWGCSVMRTRMGSSLRDGESDVYEL</sequence>
<feature type="compositionally biased region" description="Pro residues" evidence="1">
    <location>
        <begin position="127"/>
        <end position="136"/>
    </location>
</feature>
<accession>A0A6P5PJE4</accession>
<evidence type="ECO:0000313" key="3">
    <source>
        <dbReference type="RefSeq" id="XP_021014727.1"/>
    </source>
</evidence>
<protein>
    <submittedName>
        <fullName evidence="3">Uncharacterized protein LOC110291813</fullName>
    </submittedName>
</protein>
<reference evidence="3" key="1">
    <citation type="submission" date="2025-08" db="UniProtKB">
        <authorList>
            <consortium name="RefSeq"/>
        </authorList>
    </citation>
    <scope>IDENTIFICATION</scope>
</reference>
<evidence type="ECO:0000313" key="2">
    <source>
        <dbReference type="Proteomes" id="UP000515126"/>
    </source>
</evidence>
<feature type="region of interest" description="Disordered" evidence="1">
    <location>
        <begin position="87"/>
        <end position="156"/>
    </location>
</feature>
<dbReference type="GeneID" id="110291813"/>
<keyword evidence="2" id="KW-1185">Reference proteome</keyword>